<dbReference type="EC" id="6.1.1.4" evidence="9"/>
<dbReference type="NCBIfam" id="TIGR00396">
    <property type="entry name" value="leuS_bact"/>
    <property type="match status" value="1"/>
</dbReference>
<evidence type="ECO:0000313" key="16">
    <source>
        <dbReference type="EMBL" id="MFB0834333.1"/>
    </source>
</evidence>
<dbReference type="Proteomes" id="UP001575652">
    <property type="component" value="Unassembled WGS sequence"/>
</dbReference>
<keyword evidence="3 9" id="KW-0436">Ligase</keyword>
<dbReference type="EMBL" id="JBHDLJ010000004">
    <property type="protein sequence ID" value="MFB0834333.1"/>
    <property type="molecule type" value="Genomic_DNA"/>
</dbReference>
<keyword evidence="7 9" id="KW-0030">Aminoacyl-tRNA synthetase</keyword>
<evidence type="ECO:0000256" key="7">
    <source>
        <dbReference type="ARBA" id="ARBA00023146"/>
    </source>
</evidence>
<evidence type="ECO:0000256" key="3">
    <source>
        <dbReference type="ARBA" id="ARBA00022598"/>
    </source>
</evidence>
<dbReference type="InterPro" id="IPR002300">
    <property type="entry name" value="aa-tRNA-synth_Ia"/>
</dbReference>
<comment type="caution">
    <text evidence="16">The sequence shown here is derived from an EMBL/GenBank/DDBJ whole genome shotgun (WGS) entry which is preliminary data.</text>
</comment>
<feature type="short sequence motif" description="'KMSKS' region" evidence="9">
    <location>
        <begin position="610"/>
        <end position="614"/>
    </location>
</feature>
<dbReference type="InterPro" id="IPR001412">
    <property type="entry name" value="aa-tRNA-synth_I_CS"/>
</dbReference>
<keyword evidence="2 9" id="KW-0963">Cytoplasm</keyword>
<feature type="domain" description="Methionyl/Leucyl tRNA synthetase" evidence="14">
    <location>
        <begin position="64"/>
        <end position="204"/>
    </location>
</feature>
<proteinExistence type="inferred from homology"/>
<evidence type="ECO:0000256" key="8">
    <source>
        <dbReference type="ARBA" id="ARBA00047469"/>
    </source>
</evidence>
<feature type="short sequence motif" description="'HIGH' region" evidence="9">
    <location>
        <begin position="65"/>
        <end position="75"/>
    </location>
</feature>
<keyword evidence="17" id="KW-1185">Reference proteome</keyword>
<dbReference type="Gene3D" id="1.10.730.10">
    <property type="entry name" value="Isoleucyl-tRNA Synthetase, Domain 1"/>
    <property type="match status" value="1"/>
</dbReference>
<dbReference type="Pfam" id="PF09334">
    <property type="entry name" value="tRNA-synt_1g"/>
    <property type="match status" value="1"/>
</dbReference>
<dbReference type="PROSITE" id="PS00178">
    <property type="entry name" value="AA_TRNA_LIGASE_I"/>
    <property type="match status" value="1"/>
</dbReference>
<dbReference type="InterPro" id="IPR009008">
    <property type="entry name" value="Val/Leu/Ile-tRNA-synth_edit"/>
</dbReference>
<dbReference type="Gene3D" id="3.40.50.620">
    <property type="entry name" value="HUPs"/>
    <property type="match status" value="2"/>
</dbReference>
<dbReference type="Gene3D" id="3.10.20.590">
    <property type="match status" value="1"/>
</dbReference>
<evidence type="ECO:0000256" key="5">
    <source>
        <dbReference type="ARBA" id="ARBA00022840"/>
    </source>
</evidence>
<protein>
    <recommendedName>
        <fullName evidence="9">Leucine--tRNA ligase</fullName>
        <ecNumber evidence="9">6.1.1.4</ecNumber>
    </recommendedName>
    <alternativeName>
        <fullName evidence="9">Leucyl-tRNA synthetase</fullName>
        <shortName evidence="9">LeuRS</shortName>
    </alternativeName>
</protein>
<dbReference type="RefSeq" id="WP_373971501.1">
    <property type="nucleotide sequence ID" value="NZ_JBHDLJ010000004.1"/>
</dbReference>
<evidence type="ECO:0000259" key="12">
    <source>
        <dbReference type="Pfam" id="PF00133"/>
    </source>
</evidence>
<evidence type="ECO:0000313" key="17">
    <source>
        <dbReference type="Proteomes" id="UP001575652"/>
    </source>
</evidence>
<keyword evidence="4 9" id="KW-0547">Nucleotide-binding</keyword>
<dbReference type="InterPro" id="IPR009080">
    <property type="entry name" value="tRNAsynth_Ia_anticodon-bd"/>
</dbReference>
<dbReference type="CDD" id="cd00812">
    <property type="entry name" value="LeuRS_core"/>
    <property type="match status" value="1"/>
</dbReference>
<name>A0ABV4UL18_9MICC</name>
<evidence type="ECO:0000259" key="14">
    <source>
        <dbReference type="Pfam" id="PF09334"/>
    </source>
</evidence>
<evidence type="ECO:0000256" key="9">
    <source>
        <dbReference type="HAMAP-Rule" id="MF_00049"/>
    </source>
</evidence>
<keyword evidence="6 9" id="KW-0648">Protein biosynthesis</keyword>
<evidence type="ECO:0000259" key="13">
    <source>
        <dbReference type="Pfam" id="PF08264"/>
    </source>
</evidence>
<evidence type="ECO:0000256" key="11">
    <source>
        <dbReference type="SAM" id="MobiDB-lite"/>
    </source>
</evidence>
<evidence type="ECO:0000259" key="15">
    <source>
        <dbReference type="Pfam" id="PF13603"/>
    </source>
</evidence>
<comment type="similarity">
    <text evidence="1 9 10">Belongs to the class-I aminoacyl-tRNA synthetase family.</text>
</comment>
<feature type="domain" description="Methionyl/Valyl/Leucyl/Isoleucyl-tRNA synthetase anticodon-binding" evidence="13">
    <location>
        <begin position="686"/>
        <end position="807"/>
    </location>
</feature>
<dbReference type="Pfam" id="PF00133">
    <property type="entry name" value="tRNA-synt_1"/>
    <property type="match status" value="1"/>
</dbReference>
<sequence>MIPAEPTSKATRDVSTQHSETEATGSSYRFQDLEATWGPVWEELGVFTPKDDGTAERRYVLDMFPYPSGDLHMGHAEAFAMGDVVSRYWRQLGYDVLHPIGWDSFGLPAENAAIKRNAHPSEWTYANIETQAASFKRYAISADWSRRLHTSDPGYYRWTQWLFTRFHEKGLAYRKDHPVNWCPKDQTVLANEQVVAGACERCGTPVTKKSLNQWYFRITEYADRLLDDMDQLKGHWPERVLAMQRNWIGRSEGAHVDFAVEATDESPSRAVTVFTTRPDTLYGATFFVVAADADLAGELVTADRRAGLEAYQEQVKALSEIERQSTEREKTGVFLGRYAINPLNGERLPVWAADYVLAEYGTGAIMAVPAHDQRDLDFAKTFGLPVRMVVDTGEEDPAVSGTATVGEGTLVNSGELSGLGKDEAIARAIEIVEAAGTGRHTVNFRLRDWLLSRQRFWGTPIPIVHCADCGEVPVPDDQLPVTLPENLRGEALAPQGTSPLAAAEDWVNTTCPSCGGAAKRDTDTMDTFVDSSWYFLRFVSPEYTEGPFDPAAAARWMPVGQYVGGVEHAILHLLYSRFFTKVIHDLGLIPFSEPFSALLNQGQVLNGGKAMSKSLGNGVDLGEQLDKYGVDAVRLTMIFASPPEDDVDWADVSPSGSAKFLARAWRLAGDVTSAPGADPAAGDVALRRVTHRTVADAAELLDASKFNVVVAKTMELVNATRKAIDSGPGAGDPAVREAVEAVAVILSLFAPYTAEDMWAQLGHGPSVANAGWPTVDPSLLVQDTVVAVVQVRGKVRDRLDVPADITEDALRELALASEPVQRALEGRGLRTVIVRAPKLVNIVPE</sequence>
<dbReference type="PANTHER" id="PTHR43740:SF2">
    <property type="entry name" value="LEUCINE--TRNA LIGASE, MITOCHONDRIAL"/>
    <property type="match status" value="1"/>
</dbReference>
<keyword evidence="5 9" id="KW-0067">ATP-binding</keyword>
<accession>A0ABV4UL18</accession>
<feature type="domain" description="Leucyl-tRNA synthetase editing" evidence="15">
    <location>
        <begin position="245"/>
        <end position="431"/>
    </location>
</feature>
<dbReference type="PANTHER" id="PTHR43740">
    <property type="entry name" value="LEUCYL-TRNA SYNTHETASE"/>
    <property type="match status" value="1"/>
</dbReference>
<feature type="domain" description="Aminoacyl-tRNA synthetase class Ia" evidence="12">
    <location>
        <begin position="446"/>
        <end position="649"/>
    </location>
</feature>
<evidence type="ECO:0000256" key="10">
    <source>
        <dbReference type="RuleBase" id="RU363035"/>
    </source>
</evidence>
<dbReference type="Gene3D" id="3.90.740.10">
    <property type="entry name" value="Valyl/Leucyl/Isoleucyl-tRNA synthetase, editing domain"/>
    <property type="match status" value="1"/>
</dbReference>
<dbReference type="HAMAP" id="MF_00049_B">
    <property type="entry name" value="Leu_tRNA_synth_B"/>
    <property type="match status" value="1"/>
</dbReference>
<evidence type="ECO:0000256" key="6">
    <source>
        <dbReference type="ARBA" id="ARBA00022917"/>
    </source>
</evidence>
<feature type="region of interest" description="Disordered" evidence="11">
    <location>
        <begin position="1"/>
        <end position="25"/>
    </location>
</feature>
<organism evidence="16 17">
    <name type="scientific">Arthrobacter halodurans</name>
    <dbReference type="NCBI Taxonomy" id="516699"/>
    <lineage>
        <taxon>Bacteria</taxon>
        <taxon>Bacillati</taxon>
        <taxon>Actinomycetota</taxon>
        <taxon>Actinomycetes</taxon>
        <taxon>Micrococcales</taxon>
        <taxon>Micrococcaceae</taxon>
        <taxon>Arthrobacter</taxon>
    </lineage>
</organism>
<dbReference type="CDD" id="cd07958">
    <property type="entry name" value="Anticodon_Ia_Leu_BEm"/>
    <property type="match status" value="1"/>
</dbReference>
<feature type="compositionally biased region" description="Polar residues" evidence="11">
    <location>
        <begin position="13"/>
        <end position="25"/>
    </location>
</feature>
<evidence type="ECO:0000256" key="1">
    <source>
        <dbReference type="ARBA" id="ARBA00005594"/>
    </source>
</evidence>
<dbReference type="InterPro" id="IPR013155">
    <property type="entry name" value="M/V/L/I-tRNA-synth_anticd-bd"/>
</dbReference>
<dbReference type="Pfam" id="PF08264">
    <property type="entry name" value="Anticodon_1"/>
    <property type="match status" value="1"/>
</dbReference>
<dbReference type="InterPro" id="IPR015413">
    <property type="entry name" value="Methionyl/Leucyl_tRNA_Synth"/>
</dbReference>
<dbReference type="SUPFAM" id="SSF47323">
    <property type="entry name" value="Anticodon-binding domain of a subclass of class I aminoacyl-tRNA synthetases"/>
    <property type="match status" value="1"/>
</dbReference>
<dbReference type="Pfam" id="PF13603">
    <property type="entry name" value="tRNA-synt_1_2"/>
    <property type="match status" value="1"/>
</dbReference>
<reference evidence="16 17" key="1">
    <citation type="submission" date="2024-09" db="EMBL/GenBank/DDBJ databases">
        <authorList>
            <person name="Salinas-Garcia M.A."/>
            <person name="Prieme A."/>
        </authorList>
    </citation>
    <scope>NUCLEOTIDE SEQUENCE [LARGE SCALE GENOMIC DNA]</scope>
    <source>
        <strain evidence="16 17">DSM 21081</strain>
    </source>
</reference>
<dbReference type="InterPro" id="IPR002302">
    <property type="entry name" value="Leu-tRNA-ligase"/>
</dbReference>
<comment type="subcellular location">
    <subcellularLocation>
        <location evidence="9">Cytoplasm</location>
    </subcellularLocation>
</comment>
<dbReference type="SUPFAM" id="SSF50677">
    <property type="entry name" value="ValRS/IleRS/LeuRS editing domain"/>
    <property type="match status" value="1"/>
</dbReference>
<dbReference type="InterPro" id="IPR025709">
    <property type="entry name" value="Leu_tRNA-synth_edit"/>
</dbReference>
<dbReference type="InterPro" id="IPR014729">
    <property type="entry name" value="Rossmann-like_a/b/a_fold"/>
</dbReference>
<comment type="catalytic activity">
    <reaction evidence="8 9">
        <text>tRNA(Leu) + L-leucine + ATP = L-leucyl-tRNA(Leu) + AMP + diphosphate</text>
        <dbReference type="Rhea" id="RHEA:11688"/>
        <dbReference type="Rhea" id="RHEA-COMP:9613"/>
        <dbReference type="Rhea" id="RHEA-COMP:9622"/>
        <dbReference type="ChEBI" id="CHEBI:30616"/>
        <dbReference type="ChEBI" id="CHEBI:33019"/>
        <dbReference type="ChEBI" id="CHEBI:57427"/>
        <dbReference type="ChEBI" id="CHEBI:78442"/>
        <dbReference type="ChEBI" id="CHEBI:78494"/>
        <dbReference type="ChEBI" id="CHEBI:456215"/>
        <dbReference type="EC" id="6.1.1.4"/>
    </reaction>
</comment>
<evidence type="ECO:0000256" key="4">
    <source>
        <dbReference type="ARBA" id="ARBA00022741"/>
    </source>
</evidence>
<feature type="binding site" evidence="9">
    <location>
        <position position="613"/>
    </location>
    <ligand>
        <name>ATP</name>
        <dbReference type="ChEBI" id="CHEBI:30616"/>
    </ligand>
</feature>
<evidence type="ECO:0000256" key="2">
    <source>
        <dbReference type="ARBA" id="ARBA00022490"/>
    </source>
</evidence>
<dbReference type="PRINTS" id="PR00985">
    <property type="entry name" value="TRNASYNTHLEU"/>
</dbReference>
<dbReference type="GO" id="GO:0004823">
    <property type="term" value="F:leucine-tRNA ligase activity"/>
    <property type="evidence" value="ECO:0007669"/>
    <property type="project" value="UniProtKB-EC"/>
</dbReference>
<dbReference type="SUPFAM" id="SSF52374">
    <property type="entry name" value="Nucleotidylyl transferase"/>
    <property type="match status" value="1"/>
</dbReference>
<gene>
    <name evidence="9 16" type="primary">leuS</name>
    <name evidence="16" type="ORF">ACETWP_07020</name>
</gene>